<dbReference type="InterPro" id="IPR032821">
    <property type="entry name" value="PKS_assoc"/>
</dbReference>
<accession>A0ABY6C1Z9</accession>
<dbReference type="SUPFAM" id="SSF53901">
    <property type="entry name" value="Thiolase-like"/>
    <property type="match status" value="1"/>
</dbReference>
<evidence type="ECO:0000313" key="6">
    <source>
        <dbReference type="Proteomes" id="UP001064390"/>
    </source>
</evidence>
<keyword evidence="1" id="KW-0808">Transferase</keyword>
<dbReference type="InterPro" id="IPR014043">
    <property type="entry name" value="Acyl_transferase_dom"/>
</dbReference>
<dbReference type="Proteomes" id="UP001064390">
    <property type="component" value="Chromosome"/>
</dbReference>
<dbReference type="InterPro" id="IPR016036">
    <property type="entry name" value="Malonyl_transacylase_ACP-bd"/>
</dbReference>
<dbReference type="Pfam" id="PF00698">
    <property type="entry name" value="Acyl_transf_1"/>
    <property type="match status" value="1"/>
</dbReference>
<name>A0ABY6C1Z9_9ACTN</name>
<dbReference type="InterPro" id="IPR016035">
    <property type="entry name" value="Acyl_Trfase/lysoPLipase"/>
</dbReference>
<dbReference type="InterPro" id="IPR016039">
    <property type="entry name" value="Thiolase-like"/>
</dbReference>
<dbReference type="EMBL" id="CP104697">
    <property type="protein sequence ID" value="UXI82022.1"/>
    <property type="molecule type" value="Genomic_DNA"/>
</dbReference>
<keyword evidence="2" id="KW-0511">Multifunctional enzyme</keyword>
<reference evidence="5" key="1">
    <citation type="submission" date="2022-09" db="EMBL/GenBank/DDBJ databases">
        <title>Streptomyces vinaceusdrappus strain AC-40.</title>
        <authorList>
            <person name="Sedeek A.M."/>
            <person name="Salah I."/>
            <person name="Kamel H.L."/>
            <person name="Soltan M.A."/>
            <person name="Elsayed T.R."/>
        </authorList>
    </citation>
    <scope>NUCLEOTIDE SEQUENCE</scope>
    <source>
        <strain evidence="5">AC-40</strain>
    </source>
</reference>
<dbReference type="Pfam" id="PF16197">
    <property type="entry name" value="KAsynt_C_assoc"/>
    <property type="match status" value="1"/>
</dbReference>
<dbReference type="PANTHER" id="PTHR43775:SF51">
    <property type="entry name" value="INACTIVE PHENOLPHTHIOCEROL SYNTHESIS POLYKETIDE SYNTHASE TYPE I PKS1-RELATED"/>
    <property type="match status" value="1"/>
</dbReference>
<dbReference type="InterPro" id="IPR050091">
    <property type="entry name" value="PKS_NRPS_Biosynth_Enz"/>
</dbReference>
<evidence type="ECO:0000256" key="2">
    <source>
        <dbReference type="ARBA" id="ARBA00023268"/>
    </source>
</evidence>
<dbReference type="SUPFAM" id="SSF52151">
    <property type="entry name" value="FabD/lysophospholipase-like"/>
    <property type="match status" value="1"/>
</dbReference>
<protein>
    <submittedName>
        <fullName evidence="5">Acyltransferase domain-containing protein</fullName>
    </submittedName>
</protein>
<dbReference type="RefSeq" id="WP_261700062.1">
    <property type="nucleotide sequence ID" value="NZ_CP104697.1"/>
</dbReference>
<dbReference type="SMART" id="SM00827">
    <property type="entry name" value="PKS_AT"/>
    <property type="match status" value="1"/>
</dbReference>
<evidence type="ECO:0000313" key="5">
    <source>
        <dbReference type="EMBL" id="UXI82022.1"/>
    </source>
</evidence>
<proteinExistence type="predicted"/>
<dbReference type="Gene3D" id="3.30.70.250">
    <property type="entry name" value="Malonyl-CoA ACP transacylase, ACP-binding"/>
    <property type="match status" value="1"/>
</dbReference>
<dbReference type="PANTHER" id="PTHR43775">
    <property type="entry name" value="FATTY ACID SYNTHASE"/>
    <property type="match status" value="1"/>
</dbReference>
<sequence length="328" mass="34451">VGGVIKMVMAMRHGVLPRTLHVEEPSPHVDWSAGAVELLTEARPWVQGGRPRRAGVSSFGFSGTNAHVILEEAPPVQEEAAAEALVPLPVVPWVLSGRGEGALRAQAERLAGYVAGRDDLSPLDVGFSLATTRSVFEHRAVVVGRDREELLSGLAGLVSGGTPVQGKTAFVFSGQGSQRAGMGRELYDAFPVFARALDEVVEALGLPLREVMWDGEGLDRTGFTQPALFAHEVALYRLLESWGVRPDMVAGHSVGELTAAHVAGVLSLEDAATLVAARARLMEALPDGGVMIAVQATEEDVRKHLSEGVDIAAVNGPASVVVSGAVEA</sequence>
<keyword evidence="6" id="KW-1185">Reference proteome</keyword>
<dbReference type="SUPFAM" id="SSF55048">
    <property type="entry name" value="Probable ACP-binding domain of malonyl-CoA ACP transacylase"/>
    <property type="match status" value="1"/>
</dbReference>
<dbReference type="Gene3D" id="3.30.70.3290">
    <property type="match status" value="1"/>
</dbReference>
<evidence type="ECO:0000256" key="3">
    <source>
        <dbReference type="ARBA" id="ARBA00023315"/>
    </source>
</evidence>
<feature type="domain" description="Malonyl-CoA:ACP transacylase (MAT)" evidence="4">
    <location>
        <begin position="171"/>
        <end position="328"/>
    </location>
</feature>
<feature type="non-terminal residue" evidence="5">
    <location>
        <position position="328"/>
    </location>
</feature>
<keyword evidence="3 5" id="KW-0012">Acyltransferase</keyword>
<dbReference type="InterPro" id="IPR001227">
    <property type="entry name" value="Ac_transferase_dom_sf"/>
</dbReference>
<organism evidence="5 6">
    <name type="scientific">Streptomyces vinaceusdrappus</name>
    <dbReference type="NCBI Taxonomy" id="67376"/>
    <lineage>
        <taxon>Bacteria</taxon>
        <taxon>Bacillati</taxon>
        <taxon>Actinomycetota</taxon>
        <taxon>Actinomycetes</taxon>
        <taxon>Kitasatosporales</taxon>
        <taxon>Streptomycetaceae</taxon>
        <taxon>Streptomyces</taxon>
        <taxon>Streptomyces rochei group</taxon>
    </lineage>
</organism>
<gene>
    <name evidence="5" type="ORF">N6Q81_30225</name>
</gene>
<evidence type="ECO:0000256" key="1">
    <source>
        <dbReference type="ARBA" id="ARBA00022679"/>
    </source>
</evidence>
<dbReference type="Gene3D" id="3.40.47.10">
    <property type="match status" value="1"/>
</dbReference>
<evidence type="ECO:0000259" key="4">
    <source>
        <dbReference type="SMART" id="SM00827"/>
    </source>
</evidence>
<dbReference type="GO" id="GO:0016746">
    <property type="term" value="F:acyltransferase activity"/>
    <property type="evidence" value="ECO:0007669"/>
    <property type="project" value="UniProtKB-KW"/>
</dbReference>
<dbReference type="Gene3D" id="3.40.366.10">
    <property type="entry name" value="Malonyl-Coenzyme A Acyl Carrier Protein, domain 2"/>
    <property type="match status" value="1"/>
</dbReference>
<feature type="non-terminal residue" evidence="5">
    <location>
        <position position="1"/>
    </location>
</feature>